<dbReference type="SMR" id="A0A2J8NSU3"/>
<protein>
    <submittedName>
        <fullName evidence="3">TMOD3 isoform 11</fullName>
    </submittedName>
</protein>
<feature type="non-terminal residue" evidence="3">
    <location>
        <position position="33"/>
    </location>
</feature>
<dbReference type="EMBL" id="NBAG03000224">
    <property type="protein sequence ID" value="PNI74834.1"/>
    <property type="molecule type" value="Genomic_DNA"/>
</dbReference>
<dbReference type="GO" id="GO:0005523">
    <property type="term" value="F:tropomyosin binding"/>
    <property type="evidence" value="ECO:0007669"/>
    <property type="project" value="InterPro"/>
</dbReference>
<proteinExistence type="predicted"/>
<comment type="caution">
    <text evidence="3">The sequence shown here is derived from an EMBL/GenBank/DDBJ whole genome shotgun (WGS) entry which is preliminary data.</text>
</comment>
<sequence length="33" mass="3924">MALPFRKDLEKYKDLDEDELLGNLSETELKQLE</sequence>
<dbReference type="GO" id="GO:0005737">
    <property type="term" value="C:cytoplasm"/>
    <property type="evidence" value="ECO:0007669"/>
    <property type="project" value="UniProtKB-SubCell"/>
</dbReference>
<dbReference type="Pfam" id="PF03250">
    <property type="entry name" value="Tropomodulin"/>
    <property type="match status" value="1"/>
</dbReference>
<comment type="subcellular location">
    <subcellularLocation>
        <location evidence="1">Cytoplasm</location>
    </subcellularLocation>
</comment>
<evidence type="ECO:0000256" key="2">
    <source>
        <dbReference type="ARBA" id="ARBA00022490"/>
    </source>
</evidence>
<dbReference type="GO" id="GO:0051694">
    <property type="term" value="P:pointed-end actin filament capping"/>
    <property type="evidence" value="ECO:0007669"/>
    <property type="project" value="InterPro"/>
</dbReference>
<evidence type="ECO:0000313" key="4">
    <source>
        <dbReference type="Proteomes" id="UP000236370"/>
    </source>
</evidence>
<dbReference type="InterPro" id="IPR004934">
    <property type="entry name" value="TMOD"/>
</dbReference>
<name>A0A2J8NSU3_PANTR</name>
<dbReference type="Proteomes" id="UP000236370">
    <property type="component" value="Unassembled WGS sequence"/>
</dbReference>
<organism evidence="3 4">
    <name type="scientific">Pan troglodytes</name>
    <name type="common">Chimpanzee</name>
    <dbReference type="NCBI Taxonomy" id="9598"/>
    <lineage>
        <taxon>Eukaryota</taxon>
        <taxon>Metazoa</taxon>
        <taxon>Chordata</taxon>
        <taxon>Craniata</taxon>
        <taxon>Vertebrata</taxon>
        <taxon>Euteleostomi</taxon>
        <taxon>Mammalia</taxon>
        <taxon>Eutheria</taxon>
        <taxon>Euarchontoglires</taxon>
        <taxon>Primates</taxon>
        <taxon>Haplorrhini</taxon>
        <taxon>Catarrhini</taxon>
        <taxon>Hominidae</taxon>
        <taxon>Pan</taxon>
    </lineage>
</organism>
<dbReference type="AlphaFoldDB" id="A0A2J8NSU3"/>
<evidence type="ECO:0000313" key="3">
    <source>
        <dbReference type="EMBL" id="PNI74834.1"/>
    </source>
</evidence>
<reference evidence="3 4" key="1">
    <citation type="submission" date="2017-12" db="EMBL/GenBank/DDBJ databases">
        <title>High-resolution comparative analysis of great ape genomes.</title>
        <authorList>
            <person name="Pollen A."/>
            <person name="Hastie A."/>
            <person name="Hormozdiari F."/>
            <person name="Dougherty M."/>
            <person name="Liu R."/>
            <person name="Chaisson M."/>
            <person name="Hoppe E."/>
            <person name="Hill C."/>
            <person name="Pang A."/>
            <person name="Hillier L."/>
            <person name="Baker C."/>
            <person name="Armstrong J."/>
            <person name="Shendure J."/>
            <person name="Paten B."/>
            <person name="Wilson R."/>
            <person name="Chao H."/>
            <person name="Schneider V."/>
            <person name="Ventura M."/>
            <person name="Kronenberg Z."/>
            <person name="Murali S."/>
            <person name="Gordon D."/>
            <person name="Cantsilieris S."/>
            <person name="Munson K."/>
            <person name="Nelson B."/>
            <person name="Raja A."/>
            <person name="Underwood J."/>
            <person name="Diekhans M."/>
            <person name="Fiddes I."/>
            <person name="Haussler D."/>
            <person name="Eichler E."/>
        </authorList>
    </citation>
    <scope>NUCLEOTIDE SEQUENCE [LARGE SCALE GENOMIC DNA]</scope>
    <source>
        <strain evidence="3">Yerkes chimp pedigree #C0471</strain>
    </source>
</reference>
<keyword evidence="2" id="KW-0963">Cytoplasm</keyword>
<evidence type="ECO:0000256" key="1">
    <source>
        <dbReference type="ARBA" id="ARBA00004496"/>
    </source>
</evidence>
<accession>A0A2J8NSU3</accession>
<gene>
    <name evidence="3" type="ORF">CK820_G0008561</name>
</gene>